<dbReference type="InterPro" id="IPR051448">
    <property type="entry name" value="CdaR-like_regulators"/>
</dbReference>
<dbReference type="InterPro" id="IPR042070">
    <property type="entry name" value="PucR_C-HTH_sf"/>
</dbReference>
<accession>A0A060RJW4</accession>
<dbReference type="Gene3D" id="1.10.10.2840">
    <property type="entry name" value="PucR C-terminal helix-turn-helix domain"/>
    <property type="match status" value="1"/>
</dbReference>
<reference evidence="2 3" key="1">
    <citation type="submission" date="2014-02" db="EMBL/GenBank/DDBJ databases">
        <authorList>
            <person name="Manrique M."/>
        </authorList>
    </citation>
    <scope>NUCLEOTIDE SEQUENCE [LARGE SCALE GENOMIC DNA]</scope>
    <source>
        <strain evidence="2 3">LMG17956</strain>
    </source>
</reference>
<dbReference type="AlphaFoldDB" id="A0A060RJW4"/>
<name>A0A060RJW4_9STRE</name>
<dbReference type="EMBL" id="CCBC010000130">
    <property type="protein sequence ID" value="CDO17454.1"/>
    <property type="molecule type" value="Genomic_DNA"/>
</dbReference>
<sequence length="282" mass="32801">MSLDELFPEATSKENVQNPEEWLILEENGTPYYLPLVSLSEREKALLRLKKTMISASRVSENPWYQYLVQKKGSLPQEYKRLQMIYIDHQYQLPEELVDFLATLLPNMITEVSLSDNRTILLLDQSEPIEVEELVKDVLPTLESDFGIKLTVFFGNSWSKLQANDLQAYFDEETKLFSDVSHYRGNERVATFSEMLLLDFARHLDIPTIKHKILQSIDDSKDIRAIIVAMWQEQGNLAKTAQSLYIHRNSLQYKLEKFRLLSGLNLKNLDSLAFCYLLIMMP</sequence>
<dbReference type="Proteomes" id="UP000027584">
    <property type="component" value="Unassembled WGS sequence"/>
</dbReference>
<dbReference type="PANTHER" id="PTHR33744:SF15">
    <property type="entry name" value="CARBOHYDRATE DIACID REGULATOR"/>
    <property type="match status" value="1"/>
</dbReference>
<organism evidence="2 3">
    <name type="scientific">Streptococcus gallolyticus</name>
    <dbReference type="NCBI Taxonomy" id="315405"/>
    <lineage>
        <taxon>Bacteria</taxon>
        <taxon>Bacillati</taxon>
        <taxon>Bacillota</taxon>
        <taxon>Bacilli</taxon>
        <taxon>Lactobacillales</taxon>
        <taxon>Streptococcaceae</taxon>
        <taxon>Streptococcus</taxon>
    </lineage>
</organism>
<reference evidence="2 3" key="2">
    <citation type="submission" date="2014-05" db="EMBL/GenBank/DDBJ databases">
        <title>Genome sequence of Streptococcus gallolyticus.</title>
        <authorList>
            <person name="Del Campo R."/>
        </authorList>
    </citation>
    <scope>NUCLEOTIDE SEQUENCE [LARGE SCALE GENOMIC DNA]</scope>
    <source>
        <strain evidence="2 3">LMG17956</strain>
    </source>
</reference>
<proteinExistence type="predicted"/>
<dbReference type="InterPro" id="IPR025736">
    <property type="entry name" value="PucR_C-HTH_dom"/>
</dbReference>
<comment type="caution">
    <text evidence="2">The sequence shown here is derived from an EMBL/GenBank/DDBJ whole genome shotgun (WGS) entry which is preliminary data.</text>
</comment>
<evidence type="ECO:0000313" key="2">
    <source>
        <dbReference type="EMBL" id="CDO17454.1"/>
    </source>
</evidence>
<evidence type="ECO:0000259" key="1">
    <source>
        <dbReference type="Pfam" id="PF13556"/>
    </source>
</evidence>
<gene>
    <name evidence="2" type="ORF">BN963_SGAL_00647</name>
</gene>
<feature type="domain" description="PucR C-terminal helix-turn-helix" evidence="1">
    <location>
        <begin position="229"/>
        <end position="272"/>
    </location>
</feature>
<evidence type="ECO:0000313" key="3">
    <source>
        <dbReference type="Proteomes" id="UP000027584"/>
    </source>
</evidence>
<dbReference type="SUPFAM" id="SSF46689">
    <property type="entry name" value="Homeodomain-like"/>
    <property type="match status" value="1"/>
</dbReference>
<protein>
    <submittedName>
        <fullName evidence="2">Putative transcriptional regulator</fullName>
    </submittedName>
</protein>
<dbReference type="PANTHER" id="PTHR33744">
    <property type="entry name" value="CARBOHYDRATE DIACID REGULATOR"/>
    <property type="match status" value="1"/>
</dbReference>
<dbReference type="Pfam" id="PF13556">
    <property type="entry name" value="HTH_30"/>
    <property type="match status" value="1"/>
</dbReference>
<dbReference type="InterPro" id="IPR009057">
    <property type="entry name" value="Homeodomain-like_sf"/>
</dbReference>